<evidence type="ECO:0000313" key="2">
    <source>
        <dbReference type="Proteomes" id="UP000294856"/>
    </source>
</evidence>
<dbReference type="EMBL" id="SMFR01000013">
    <property type="protein sequence ID" value="TCJ88091.1"/>
    <property type="molecule type" value="Genomic_DNA"/>
</dbReference>
<gene>
    <name evidence="1" type="ORF">DFR71_6633</name>
</gene>
<comment type="caution">
    <text evidence="1">The sequence shown here is derived from an EMBL/GenBank/DDBJ whole genome shotgun (WGS) entry which is preliminary data.</text>
</comment>
<proteinExistence type="predicted"/>
<accession>A0A4R1FBH2</accession>
<reference evidence="1 2" key="1">
    <citation type="submission" date="2019-03" db="EMBL/GenBank/DDBJ databases">
        <title>Genomic Encyclopedia of Type Strains, Phase IV (KMG-IV): sequencing the most valuable type-strain genomes for metagenomic binning, comparative biology and taxonomic classification.</title>
        <authorList>
            <person name="Goeker M."/>
        </authorList>
    </citation>
    <scope>NUCLEOTIDE SEQUENCE [LARGE SCALE GENOMIC DNA]</scope>
    <source>
        <strain evidence="1 2">DSM 44684</strain>
    </source>
</reference>
<keyword evidence="2" id="KW-1185">Reference proteome</keyword>
<name>A0A4R1FBH2_9NOCA</name>
<protein>
    <submittedName>
        <fullName evidence="1">Uncharacterized protein</fullName>
    </submittedName>
</protein>
<dbReference type="AlphaFoldDB" id="A0A4R1FBH2"/>
<dbReference type="RefSeq" id="WP_067460375.1">
    <property type="nucleotide sequence ID" value="NZ_SMFR01000013.1"/>
</dbReference>
<sequence length="77" mass="8338">MVNPDPAGEAAVDAALRWLSETSTKQLRAALASAALPNDLHPHEGFVRERLEDPFKWTQEHRVAVAKAILAAAALPE</sequence>
<dbReference type="Proteomes" id="UP000294856">
    <property type="component" value="Unassembled WGS sequence"/>
</dbReference>
<organism evidence="1 2">
    <name type="scientific">Nocardia alba</name>
    <dbReference type="NCBI Taxonomy" id="225051"/>
    <lineage>
        <taxon>Bacteria</taxon>
        <taxon>Bacillati</taxon>
        <taxon>Actinomycetota</taxon>
        <taxon>Actinomycetes</taxon>
        <taxon>Mycobacteriales</taxon>
        <taxon>Nocardiaceae</taxon>
        <taxon>Nocardia</taxon>
    </lineage>
</organism>
<evidence type="ECO:0000313" key="1">
    <source>
        <dbReference type="EMBL" id="TCJ88091.1"/>
    </source>
</evidence>